<dbReference type="PANTHER" id="PTHR47447">
    <property type="entry name" value="OS03G0856100 PROTEIN"/>
    <property type="match status" value="1"/>
</dbReference>
<feature type="compositionally biased region" description="Polar residues" evidence="6">
    <location>
        <begin position="83"/>
        <end position="102"/>
    </location>
</feature>
<dbReference type="InterPro" id="IPR011990">
    <property type="entry name" value="TPR-like_helical_dom_sf"/>
</dbReference>
<proteinExistence type="inferred from homology"/>
<evidence type="ECO:0000313" key="7">
    <source>
        <dbReference type="EMBL" id="KAL3424489.1"/>
    </source>
</evidence>
<evidence type="ECO:0000256" key="4">
    <source>
        <dbReference type="ARBA" id="ARBA00044511"/>
    </source>
</evidence>
<comment type="subunit">
    <text evidence="4">Binds to mitochondrial small subunit 15S rRNA.</text>
</comment>
<feature type="region of interest" description="Disordered" evidence="6">
    <location>
        <begin position="297"/>
        <end position="321"/>
    </location>
</feature>
<dbReference type="PROSITE" id="PS51375">
    <property type="entry name" value="PPR"/>
    <property type="match status" value="1"/>
</dbReference>
<keyword evidence="2" id="KW-0677">Repeat</keyword>
<gene>
    <name evidence="7" type="ORF">PVAG01_03770</name>
</gene>
<comment type="similarity">
    <text evidence="1">Belongs to the CCM1 family.</text>
</comment>
<protein>
    <recommendedName>
        <fullName evidence="9">Pentatricopeptide repeat-containing protein</fullName>
    </recommendedName>
</protein>
<dbReference type="Proteomes" id="UP001629113">
    <property type="component" value="Unassembled WGS sequence"/>
</dbReference>
<dbReference type="InterPro" id="IPR002885">
    <property type="entry name" value="PPR_rpt"/>
</dbReference>
<evidence type="ECO:0000256" key="5">
    <source>
        <dbReference type="PROSITE-ProRule" id="PRU00708"/>
    </source>
</evidence>
<feature type="repeat" description="PPR" evidence="5">
    <location>
        <begin position="436"/>
        <end position="470"/>
    </location>
</feature>
<organism evidence="7 8">
    <name type="scientific">Phlyctema vagabunda</name>
    <dbReference type="NCBI Taxonomy" id="108571"/>
    <lineage>
        <taxon>Eukaryota</taxon>
        <taxon>Fungi</taxon>
        <taxon>Dikarya</taxon>
        <taxon>Ascomycota</taxon>
        <taxon>Pezizomycotina</taxon>
        <taxon>Leotiomycetes</taxon>
        <taxon>Helotiales</taxon>
        <taxon>Dermateaceae</taxon>
        <taxon>Phlyctema</taxon>
    </lineage>
</organism>
<feature type="region of interest" description="Disordered" evidence="6">
    <location>
        <begin position="40"/>
        <end position="155"/>
    </location>
</feature>
<feature type="compositionally biased region" description="Polar residues" evidence="6">
    <location>
        <begin position="297"/>
        <end position="311"/>
    </location>
</feature>
<dbReference type="Pfam" id="PF13041">
    <property type="entry name" value="PPR_2"/>
    <property type="match status" value="1"/>
</dbReference>
<feature type="compositionally biased region" description="Basic and acidic residues" evidence="6">
    <location>
        <begin position="43"/>
        <end position="52"/>
    </location>
</feature>
<evidence type="ECO:0000256" key="1">
    <source>
        <dbReference type="ARBA" id="ARBA00006192"/>
    </source>
</evidence>
<dbReference type="PANTHER" id="PTHR47447:SF17">
    <property type="entry name" value="OS12G0638900 PROTEIN"/>
    <property type="match status" value="1"/>
</dbReference>
<dbReference type="NCBIfam" id="TIGR00756">
    <property type="entry name" value="PPR"/>
    <property type="match status" value="1"/>
</dbReference>
<evidence type="ECO:0000256" key="6">
    <source>
        <dbReference type="SAM" id="MobiDB-lite"/>
    </source>
</evidence>
<dbReference type="EMBL" id="JBFCZG010000003">
    <property type="protein sequence ID" value="KAL3424489.1"/>
    <property type="molecule type" value="Genomic_DNA"/>
</dbReference>
<comment type="function">
    <text evidence="3">Regulates mitochondrial small subunit maturation by controlling 15S rRNA 5'-end processing. Localizes to the 5' precursor of the 15S rRNA in a position that is subsequently occupied by mS47 in the mature yeast mtSSU. Uses structure and sequence-specific RNA recognition, binding to a single-stranded region of the precursor and specifically recognizing bases -6 to -1. The exchange of Ccm1 for mS47 is coupled to the irreversible removal of precursor rRNA that is accompanied by conformational changes of the mitoribosomal proteins uS5m and mS26. These conformational changes signal completion of 5'-end rRNA processing through protection of the mature 5'-end of the 15S rRNA and stabilization of mS47. The removal of the 5' precursor together with the dissociation of Ccm1 may be catalyzed by the 5'-3' exoribonuclease Pet127. Involved in the specific removal of group I introns in mitochondrial encoded transcripts.</text>
</comment>
<name>A0ABR4PMC1_9HELO</name>
<feature type="compositionally biased region" description="Polar residues" evidence="6">
    <location>
        <begin position="720"/>
        <end position="733"/>
    </location>
</feature>
<accession>A0ABR4PMC1</accession>
<evidence type="ECO:0000256" key="2">
    <source>
        <dbReference type="ARBA" id="ARBA00022737"/>
    </source>
</evidence>
<evidence type="ECO:0008006" key="9">
    <source>
        <dbReference type="Google" id="ProtNLM"/>
    </source>
</evidence>
<evidence type="ECO:0000313" key="8">
    <source>
        <dbReference type="Proteomes" id="UP001629113"/>
    </source>
</evidence>
<feature type="region of interest" description="Disordered" evidence="6">
    <location>
        <begin position="692"/>
        <end position="739"/>
    </location>
</feature>
<feature type="compositionally biased region" description="Polar residues" evidence="6">
    <location>
        <begin position="138"/>
        <end position="154"/>
    </location>
</feature>
<keyword evidence="8" id="KW-1185">Reference proteome</keyword>
<feature type="compositionally biased region" description="Basic and acidic residues" evidence="6">
    <location>
        <begin position="108"/>
        <end position="137"/>
    </location>
</feature>
<evidence type="ECO:0000256" key="3">
    <source>
        <dbReference type="ARBA" id="ARBA00044493"/>
    </source>
</evidence>
<comment type="caution">
    <text evidence="7">The sequence shown here is derived from an EMBL/GenBank/DDBJ whole genome shotgun (WGS) entry which is preliminary data.</text>
</comment>
<sequence>MALGSRFVIRGKAAIKARIASTSREPLLFLYPQWSRKISSASDRYEHTRPDRSLNIGESFRDSPAQDGDGQPPDVFADPSGAASPTENWRASRFQHQTTPTAPSFHASEVHSSNEETQQKHEDTTELVQHEPSRTGDHLSSNITSDETTENKITSKWRIKKTQRRVRKILSTARHDNIQRERDLQRRKLYQEVQRLRRCAEIPNWREILGKMMDSTPNAGKWLNKPIRIIVPSLESELITGIDTNLWDLATPHGCSPSYRNRGLDAPSDVVYFDLSGPIIGVRAAIKDILKVHPTTSIMSNKPSESGSSDGSAAVEDSPPVRKSWVERRDPLRWDRHPAHLLKPEAWTKESFNEYVHYLTSALMTNHIHASIYRAGEDHIAAVINILLEVFNDPRAKQAISKRALNAAMSYLVKHNQILHARSLFVQMESIGFPMNTDTFNIMLRGAAKHNDLSNFHTLLNLMLKRNYTPDSQTFIAFMRAFDDSRIKKYILLAMSKLNLLNHKSTLKEACEQFVSEDFEGFLQEGKTEWEFLQHMDEKYGESWLSVSNGNRILKVLASKWLISRSWKFVLEMKKRDIEPDSISLNTILSNCKHMGNMEGAIEILKNWPHDAQHGIPRDELTYHCLFIMAVRLRMHNVARTIWQYACLNAFTTSWMRHFVYNSMRDGLGLLSTANRKQRRALRREKMLPMEGNAGGLIEGETGPQADDSTNAKKEDLDIESSTPANDIATQSECGPPNPNSLTRMSHRITGMFLVGIADIRTHPIQRWVSGEASEGARLIRSLVDIMPSTPDTVHLAEGEPRELPKLRLRDKLGFVREKLEKDQAVWREWEAGDDFVASISAAYEKDMEWRERDMYQDAMNLRWMSEQHTGMLIRKKRGGSRTVAWW</sequence>
<dbReference type="Gene3D" id="1.25.40.10">
    <property type="entry name" value="Tetratricopeptide repeat domain"/>
    <property type="match status" value="2"/>
</dbReference>
<reference evidence="7 8" key="1">
    <citation type="submission" date="2024-06" db="EMBL/GenBank/DDBJ databases">
        <title>Complete genome of Phlyctema vagabunda strain 19-DSS-EL-015.</title>
        <authorList>
            <person name="Fiorenzani C."/>
        </authorList>
    </citation>
    <scope>NUCLEOTIDE SEQUENCE [LARGE SCALE GENOMIC DNA]</scope>
    <source>
        <strain evidence="7 8">19-DSS-EL-015</strain>
    </source>
</reference>